<keyword evidence="6" id="KW-0418">Kinase</keyword>
<evidence type="ECO:0000259" key="5">
    <source>
        <dbReference type="PROSITE" id="PS50011"/>
    </source>
</evidence>
<evidence type="ECO:0000256" key="3">
    <source>
        <dbReference type="PROSITE-ProRule" id="PRU00221"/>
    </source>
</evidence>
<dbReference type="RefSeq" id="WP_386154722.1">
    <property type="nucleotide sequence ID" value="NZ_JBHMBS010000002.1"/>
</dbReference>
<gene>
    <name evidence="6" type="ORF">ACFFRH_05580</name>
</gene>
<dbReference type="PROSITE" id="PS50011">
    <property type="entry name" value="PROTEIN_KINASE_DOM"/>
    <property type="match status" value="1"/>
</dbReference>
<feature type="region of interest" description="Disordered" evidence="4">
    <location>
        <begin position="493"/>
        <end position="576"/>
    </location>
</feature>
<dbReference type="PRINTS" id="PR00320">
    <property type="entry name" value="GPROTEINBRPT"/>
</dbReference>
<dbReference type="Pfam" id="PF00400">
    <property type="entry name" value="WD40"/>
    <property type="match status" value="6"/>
</dbReference>
<feature type="compositionally biased region" description="Basic and acidic residues" evidence="4">
    <location>
        <begin position="296"/>
        <end position="325"/>
    </location>
</feature>
<dbReference type="Pfam" id="PF00069">
    <property type="entry name" value="Pkinase"/>
    <property type="match status" value="1"/>
</dbReference>
<evidence type="ECO:0000313" key="7">
    <source>
        <dbReference type="Proteomes" id="UP001589610"/>
    </source>
</evidence>
<dbReference type="Gene3D" id="3.30.200.20">
    <property type="entry name" value="Phosphorylase Kinase, domain 1"/>
    <property type="match status" value="1"/>
</dbReference>
<dbReference type="PANTHER" id="PTHR19848">
    <property type="entry name" value="WD40 REPEAT PROTEIN"/>
    <property type="match status" value="1"/>
</dbReference>
<protein>
    <submittedName>
        <fullName evidence="6">Protein kinase</fullName>
    </submittedName>
</protein>
<feature type="repeat" description="WD" evidence="3">
    <location>
        <begin position="703"/>
        <end position="746"/>
    </location>
</feature>
<dbReference type="Proteomes" id="UP001589610">
    <property type="component" value="Unassembled WGS sequence"/>
</dbReference>
<feature type="repeat" description="WD" evidence="3">
    <location>
        <begin position="748"/>
        <end position="791"/>
    </location>
</feature>
<dbReference type="InterPro" id="IPR019775">
    <property type="entry name" value="WD40_repeat_CS"/>
</dbReference>
<dbReference type="PROSITE" id="PS00108">
    <property type="entry name" value="PROTEIN_KINASE_ST"/>
    <property type="match status" value="1"/>
</dbReference>
<dbReference type="Gene3D" id="1.10.510.10">
    <property type="entry name" value="Transferase(Phosphotransferase) domain 1"/>
    <property type="match status" value="1"/>
</dbReference>
<evidence type="ECO:0000256" key="1">
    <source>
        <dbReference type="ARBA" id="ARBA00022574"/>
    </source>
</evidence>
<dbReference type="InterPro" id="IPR000719">
    <property type="entry name" value="Prot_kinase_dom"/>
</dbReference>
<dbReference type="InterPro" id="IPR001680">
    <property type="entry name" value="WD40_rpt"/>
</dbReference>
<keyword evidence="6" id="KW-0808">Transferase</keyword>
<feature type="repeat" description="WD" evidence="3">
    <location>
        <begin position="793"/>
        <end position="836"/>
    </location>
</feature>
<dbReference type="SUPFAM" id="SSF56112">
    <property type="entry name" value="Protein kinase-like (PK-like)"/>
    <property type="match status" value="1"/>
</dbReference>
<keyword evidence="2" id="KW-0677">Repeat</keyword>
<dbReference type="PANTHER" id="PTHR19848:SF8">
    <property type="entry name" value="F-BOX AND WD REPEAT DOMAIN CONTAINING 7"/>
    <property type="match status" value="1"/>
</dbReference>
<keyword evidence="1 3" id="KW-0853">WD repeat</keyword>
<dbReference type="CDD" id="cd00200">
    <property type="entry name" value="WD40"/>
    <property type="match status" value="1"/>
</dbReference>
<feature type="repeat" description="WD" evidence="3">
    <location>
        <begin position="616"/>
        <end position="659"/>
    </location>
</feature>
<feature type="compositionally biased region" description="Low complexity" evidence="4">
    <location>
        <begin position="512"/>
        <end position="551"/>
    </location>
</feature>
<dbReference type="SUPFAM" id="SSF50978">
    <property type="entry name" value="WD40 repeat-like"/>
    <property type="match status" value="1"/>
</dbReference>
<dbReference type="Gene3D" id="2.130.10.10">
    <property type="entry name" value="YVTN repeat-like/Quinoprotein amine dehydrogenase"/>
    <property type="match status" value="2"/>
</dbReference>
<feature type="compositionally biased region" description="Low complexity" evidence="4">
    <location>
        <begin position="373"/>
        <end position="394"/>
    </location>
</feature>
<dbReference type="InterPro" id="IPR011009">
    <property type="entry name" value="Kinase-like_dom_sf"/>
</dbReference>
<evidence type="ECO:0000256" key="4">
    <source>
        <dbReference type="SAM" id="MobiDB-lite"/>
    </source>
</evidence>
<feature type="compositionally biased region" description="Pro residues" evidence="4">
    <location>
        <begin position="416"/>
        <end position="433"/>
    </location>
</feature>
<comment type="caution">
    <text evidence="6">The sequence shown here is derived from an EMBL/GenBank/DDBJ whole genome shotgun (WGS) entry which is preliminary data.</text>
</comment>
<reference evidence="6 7" key="1">
    <citation type="submission" date="2024-09" db="EMBL/GenBank/DDBJ databases">
        <authorList>
            <person name="Sun Q."/>
            <person name="Mori K."/>
        </authorList>
    </citation>
    <scope>NUCLEOTIDE SEQUENCE [LARGE SCALE GENOMIC DNA]</scope>
    <source>
        <strain evidence="6 7">JCM 3028</strain>
    </source>
</reference>
<proteinExistence type="predicted"/>
<dbReference type="InterPro" id="IPR008271">
    <property type="entry name" value="Ser/Thr_kinase_AS"/>
</dbReference>
<dbReference type="GO" id="GO:0016301">
    <property type="term" value="F:kinase activity"/>
    <property type="evidence" value="ECO:0007669"/>
    <property type="project" value="UniProtKB-KW"/>
</dbReference>
<dbReference type="PROSITE" id="PS50082">
    <property type="entry name" value="WD_REPEATS_2"/>
    <property type="match status" value="6"/>
</dbReference>
<evidence type="ECO:0000313" key="6">
    <source>
        <dbReference type="EMBL" id="MFB9674951.1"/>
    </source>
</evidence>
<feature type="repeat" description="WD" evidence="3">
    <location>
        <begin position="572"/>
        <end position="615"/>
    </location>
</feature>
<accession>A0ABV5T7R1</accession>
<organism evidence="6 7">
    <name type="scientific">Streptosporangium vulgare</name>
    <dbReference type="NCBI Taxonomy" id="46190"/>
    <lineage>
        <taxon>Bacteria</taxon>
        <taxon>Bacillati</taxon>
        <taxon>Actinomycetota</taxon>
        <taxon>Actinomycetes</taxon>
        <taxon>Streptosporangiales</taxon>
        <taxon>Streptosporangiaceae</taxon>
        <taxon>Streptosporangium</taxon>
    </lineage>
</organism>
<dbReference type="SMART" id="SM00320">
    <property type="entry name" value="WD40"/>
    <property type="match status" value="7"/>
</dbReference>
<evidence type="ECO:0000256" key="2">
    <source>
        <dbReference type="ARBA" id="ARBA00022737"/>
    </source>
</evidence>
<sequence length="877" mass="90914">MPDTNPLRREDPESLGDYRLLGRLGEGAQGVVYAGRGPDGAMVAIKLLHPRLSDTGMDGDRFLREVSAARRVAPFCTAQVLGAHMDGDRPYIVSELVEGVSLQRVVQSEGPRRGNVLHRLAVGTVTALAAIHRAGIVHRDFKPSNVLLGPDGPRVIDFGIARALDSAMTVTSGVVGTPAYMSPEQVSGHRVEPSSDMFSWALTMTFAATGRPAFGQDSVPAVIYRVMNESPDLSALPDTLRPIVASCLSKNAGERPSASEVLFALLETQSDEAPAVPAPAAPAAVPVVPPVSPTPADDRSSADERPSSGERSSADEGPVADERPVAPETLWVRPSGEDPRSGRPDATPGRTPGGRAGTPGDRPGGAPPGGPGAAPDASRGRPGAPDGPAPVVNPFASPAGPVRYPGNLTPVGRRPAPSPVPPEGVYPPPPPQRPDLFADVAPAAPGERGARRRRAVLVTAVLSGALTLAAAALVAVPNLRDDTVTPGAAPATREALAGDGTGKPSPVPSTPSPATASQAPPAQVTQAPSAVTQAMTPAPTASPTTAPTSGPSEPPSPPATVVTFDGQDGKTLKGHTKAVQSLAVIKIGKRPTVVSGSQDGSLGLWDPAKHKRLHRLRGHRGEVYAVATVTFGGRPYAVSGGYDHSVRLWSLKSRKSKALGHHPIAVFAAAAGTVNGSPLAVTGDGDGTLYFWNLKSRRLLKTISAHRNDVNWLAFGKIGKRSVVVSASADETLGIWDLVTRKRYGKVYKGHSGPVFSVAFGKLGDRTVIASGGKDKKIRIWDPKTSKTIGKPLRGHGGNVYSLAFGEVDGRTVLVSGSTDGTVRLWDPAEGKPLGKPVKAHKGGVYSVGVITVGGRTLAVSAGRDRAVKLWKLTSAR</sequence>
<dbReference type="PROSITE" id="PS50294">
    <property type="entry name" value="WD_REPEATS_REGION"/>
    <property type="match status" value="4"/>
</dbReference>
<dbReference type="InterPro" id="IPR015943">
    <property type="entry name" value="WD40/YVTN_repeat-like_dom_sf"/>
</dbReference>
<dbReference type="EMBL" id="JBHMBS010000002">
    <property type="protein sequence ID" value="MFB9674951.1"/>
    <property type="molecule type" value="Genomic_DNA"/>
</dbReference>
<dbReference type="InterPro" id="IPR036322">
    <property type="entry name" value="WD40_repeat_dom_sf"/>
</dbReference>
<feature type="region of interest" description="Disordered" evidence="4">
    <location>
        <begin position="274"/>
        <end position="452"/>
    </location>
</feature>
<dbReference type="CDD" id="cd14014">
    <property type="entry name" value="STKc_PknB_like"/>
    <property type="match status" value="1"/>
</dbReference>
<keyword evidence="7" id="KW-1185">Reference proteome</keyword>
<feature type="domain" description="Protein kinase" evidence="5">
    <location>
        <begin position="18"/>
        <end position="266"/>
    </location>
</feature>
<feature type="repeat" description="WD" evidence="3">
    <location>
        <begin position="838"/>
        <end position="877"/>
    </location>
</feature>
<dbReference type="PROSITE" id="PS00678">
    <property type="entry name" value="WD_REPEATS_1"/>
    <property type="match status" value="1"/>
</dbReference>
<name>A0ABV5T7R1_9ACTN</name>
<dbReference type="InterPro" id="IPR020472">
    <property type="entry name" value="WD40_PAC1"/>
</dbReference>